<comment type="caution">
    <text evidence="1">The sequence shown here is derived from an EMBL/GenBank/DDBJ whole genome shotgun (WGS) entry which is preliminary data.</text>
</comment>
<dbReference type="Proteomes" id="UP001634394">
    <property type="component" value="Unassembled WGS sequence"/>
</dbReference>
<keyword evidence="2" id="KW-1185">Reference proteome</keyword>
<evidence type="ECO:0000313" key="2">
    <source>
        <dbReference type="Proteomes" id="UP001634394"/>
    </source>
</evidence>
<protein>
    <submittedName>
        <fullName evidence="1">Uncharacterized protein</fullName>
    </submittedName>
</protein>
<sequence>MRRMNEEKNIANDEMAGYVTCRSQIHAEQLFLKLTSAQCAFGIPPTGMPTSRFWRNGQVINTGGDVNSNACHEILHGEKIEALQNAGINKYMLYMKDLKTPPD</sequence>
<gene>
    <name evidence="1" type="ORF">ACJMK2_044163</name>
</gene>
<evidence type="ECO:0000313" key="1">
    <source>
        <dbReference type="EMBL" id="KAL3866914.1"/>
    </source>
</evidence>
<organism evidence="1 2">
    <name type="scientific">Sinanodonta woodiana</name>
    <name type="common">Chinese pond mussel</name>
    <name type="synonym">Anodonta woodiana</name>
    <dbReference type="NCBI Taxonomy" id="1069815"/>
    <lineage>
        <taxon>Eukaryota</taxon>
        <taxon>Metazoa</taxon>
        <taxon>Spiralia</taxon>
        <taxon>Lophotrochozoa</taxon>
        <taxon>Mollusca</taxon>
        <taxon>Bivalvia</taxon>
        <taxon>Autobranchia</taxon>
        <taxon>Heteroconchia</taxon>
        <taxon>Palaeoheterodonta</taxon>
        <taxon>Unionida</taxon>
        <taxon>Unionoidea</taxon>
        <taxon>Unionidae</taxon>
        <taxon>Unioninae</taxon>
        <taxon>Sinanodonta</taxon>
    </lineage>
</organism>
<reference evidence="1 2" key="1">
    <citation type="submission" date="2024-11" db="EMBL/GenBank/DDBJ databases">
        <title>Chromosome-level genome assembly of the freshwater bivalve Anodonta woodiana.</title>
        <authorList>
            <person name="Chen X."/>
        </authorList>
    </citation>
    <scope>NUCLEOTIDE SEQUENCE [LARGE SCALE GENOMIC DNA]</scope>
    <source>
        <strain evidence="1">MN2024</strain>
        <tissue evidence="1">Gills</tissue>
    </source>
</reference>
<accession>A0ABD3VZ51</accession>
<dbReference type="EMBL" id="JBJQND010000009">
    <property type="protein sequence ID" value="KAL3866914.1"/>
    <property type="molecule type" value="Genomic_DNA"/>
</dbReference>
<dbReference type="AlphaFoldDB" id="A0ABD3VZ51"/>
<name>A0ABD3VZ51_SINWO</name>
<proteinExistence type="predicted"/>